<dbReference type="GO" id="GO:0007188">
    <property type="term" value="P:adenylate cyclase-modulating G protein-coupled receptor signaling pathway"/>
    <property type="evidence" value="ECO:0007669"/>
    <property type="project" value="TreeGrafter"/>
</dbReference>
<proteinExistence type="predicted"/>
<organism evidence="4 5">
    <name type="scientific">Clydaea vesicula</name>
    <dbReference type="NCBI Taxonomy" id="447962"/>
    <lineage>
        <taxon>Eukaryota</taxon>
        <taxon>Fungi</taxon>
        <taxon>Fungi incertae sedis</taxon>
        <taxon>Chytridiomycota</taxon>
        <taxon>Chytridiomycota incertae sedis</taxon>
        <taxon>Chytridiomycetes</taxon>
        <taxon>Lobulomycetales</taxon>
        <taxon>Lobulomycetaceae</taxon>
        <taxon>Clydaea</taxon>
    </lineage>
</organism>
<dbReference type="GO" id="GO:0005737">
    <property type="term" value="C:cytoplasm"/>
    <property type="evidence" value="ECO:0007669"/>
    <property type="project" value="TreeGrafter"/>
</dbReference>
<evidence type="ECO:0000256" key="1">
    <source>
        <dbReference type="ARBA" id="ARBA00022723"/>
    </source>
</evidence>
<dbReference type="InterPro" id="IPR001019">
    <property type="entry name" value="Gprotein_alpha_su"/>
</dbReference>
<keyword evidence="3" id="KW-0342">GTP-binding</keyword>
<protein>
    <submittedName>
        <fullName evidence="4">Uncharacterized protein</fullName>
    </submittedName>
</protein>
<keyword evidence="2" id="KW-0547">Nucleotide-binding</keyword>
<reference evidence="4" key="1">
    <citation type="submission" date="2020-05" db="EMBL/GenBank/DDBJ databases">
        <title>Phylogenomic resolution of chytrid fungi.</title>
        <authorList>
            <person name="Stajich J.E."/>
            <person name="Amses K."/>
            <person name="Simmons R."/>
            <person name="Seto K."/>
            <person name="Myers J."/>
            <person name="Bonds A."/>
            <person name="Quandt C.A."/>
            <person name="Barry K."/>
            <person name="Liu P."/>
            <person name="Grigoriev I."/>
            <person name="Longcore J.E."/>
            <person name="James T.Y."/>
        </authorList>
    </citation>
    <scope>NUCLEOTIDE SEQUENCE</scope>
    <source>
        <strain evidence="4">JEL0476</strain>
    </source>
</reference>
<evidence type="ECO:0000256" key="3">
    <source>
        <dbReference type="ARBA" id="ARBA00023134"/>
    </source>
</evidence>
<dbReference type="PANTHER" id="PTHR10218">
    <property type="entry name" value="GTP-BINDING PROTEIN ALPHA SUBUNIT"/>
    <property type="match status" value="1"/>
</dbReference>
<name>A0AAD5U2Z5_9FUNG</name>
<sequence>MDAKAAKRRSKEIDIALQKEQLEKNNRDRKRMSLILLGSGDSGKSTVLKQDTVQLLENSLTTNLVKSVYNDTDDTKEYAKNLAHDINELWRDTGIQQCYNERNKYKLQDTAA</sequence>
<dbReference type="GO" id="GO:0001664">
    <property type="term" value="F:G protein-coupled receptor binding"/>
    <property type="evidence" value="ECO:0007669"/>
    <property type="project" value="TreeGrafter"/>
</dbReference>
<comment type="caution">
    <text evidence="4">The sequence shown here is derived from an EMBL/GenBank/DDBJ whole genome shotgun (WGS) entry which is preliminary data.</text>
</comment>
<dbReference type="PANTHER" id="PTHR10218:SF302">
    <property type="entry name" value="GUANINE NUCLEOTIDE-BINDING PROTEIN ALPHA-5 SUBUNIT"/>
    <property type="match status" value="1"/>
</dbReference>
<keyword evidence="1" id="KW-0479">Metal-binding</keyword>
<accession>A0AAD5U2Z5</accession>
<dbReference type="Proteomes" id="UP001211065">
    <property type="component" value="Unassembled WGS sequence"/>
</dbReference>
<evidence type="ECO:0000313" key="5">
    <source>
        <dbReference type="Proteomes" id="UP001211065"/>
    </source>
</evidence>
<dbReference type="EMBL" id="JADGJW010000175">
    <property type="protein sequence ID" value="KAJ3222448.1"/>
    <property type="molecule type" value="Genomic_DNA"/>
</dbReference>
<dbReference type="Gene3D" id="1.10.400.10">
    <property type="entry name" value="GI Alpha 1, domain 2-like"/>
    <property type="match status" value="1"/>
</dbReference>
<gene>
    <name evidence="4" type="ORF">HK099_002302</name>
</gene>
<dbReference type="InterPro" id="IPR011025">
    <property type="entry name" value="GproteinA_insert"/>
</dbReference>
<evidence type="ECO:0000313" key="4">
    <source>
        <dbReference type="EMBL" id="KAJ3222448.1"/>
    </source>
</evidence>
<keyword evidence="5" id="KW-1185">Reference proteome</keyword>
<dbReference type="GO" id="GO:0005834">
    <property type="term" value="C:heterotrimeric G-protein complex"/>
    <property type="evidence" value="ECO:0007669"/>
    <property type="project" value="TreeGrafter"/>
</dbReference>
<evidence type="ECO:0000256" key="2">
    <source>
        <dbReference type="ARBA" id="ARBA00022741"/>
    </source>
</evidence>
<dbReference type="GO" id="GO:0005525">
    <property type="term" value="F:GTP binding"/>
    <property type="evidence" value="ECO:0007669"/>
    <property type="project" value="UniProtKB-KW"/>
</dbReference>
<dbReference type="SUPFAM" id="SSF47895">
    <property type="entry name" value="Transducin (alpha subunit), insertion domain"/>
    <property type="match status" value="1"/>
</dbReference>
<dbReference type="GO" id="GO:0031683">
    <property type="term" value="F:G-protein beta/gamma-subunit complex binding"/>
    <property type="evidence" value="ECO:0007669"/>
    <property type="project" value="InterPro"/>
</dbReference>
<dbReference type="GO" id="GO:0046872">
    <property type="term" value="F:metal ion binding"/>
    <property type="evidence" value="ECO:0007669"/>
    <property type="project" value="UniProtKB-KW"/>
</dbReference>
<dbReference type="AlphaFoldDB" id="A0AAD5U2Z5"/>
<dbReference type="GO" id="GO:0003924">
    <property type="term" value="F:GTPase activity"/>
    <property type="evidence" value="ECO:0007669"/>
    <property type="project" value="InterPro"/>
</dbReference>